<name>A0A2M7DLC7_9BACT</name>
<keyword evidence="6" id="KW-0067">ATP-binding</keyword>
<sequence>MTETIWFVNLKLVYNKIFVNYNYNMPIEIKKQLMPLNRKDDLQGQMRELLKIHYGFKDYRPGQAEVINNILAGKSTVVIMPTGGGKSLCYQLSALILEGITMVISPLIALMKDQVDSLERIGIPATFINSSLTLAECYDRLEKVKNGRFKLLYIAPERFYNNEFKNALAGIKVSLFAIDEAHCISQWGHDFRPSYLKLKEIIKFAGQPPVMALTATATPEVRVDIIKQLDLENPEIVITGFSRPNLQFGVIQADEGRKPEYVMDAISSAPGQSGIIYVGTRARADELLSYLLQNNIEAVSYHAGMEAEDRRWVQENFMNGKANVIVATNAFGLGIDKKDIRFVIHYDMPGTVEAYYQEAGRAGRDGRPSFCLMLYNSRDRYLQEFFIKGDNPPPEVILKIYETLLNYNSDKVLITYAELGEMITESMPDMAIGTALKFLEREGYILRSREKAGSAYLKFNSDFDAIVNSLGPRAKIQIEILNKLNGKFFSELKNGWDINFEEAAEIINVKKDSIIRLVRKLSDEGLVEYRPPFRGTEINILKRAELENVDIDFTAHKNKLKKAYEKLDQIEEYVYNFGCRQKYILNYFGEKDVENCGKCDSCLTKNGYLRKHEPPRKKILSRWHRGAAGKKTGNFAMSENLAPKAKLSTKLTQLDTLELYNNGLSIDKIAEQRGLKESTISAHLGYLIEKGLIKNIDKLVAPKQQNIIIKAIKKAGREKLTPIKEELGDKASWDEIRYVVAKMKAK</sequence>
<dbReference type="Proteomes" id="UP000228896">
    <property type="component" value="Unassembled WGS sequence"/>
</dbReference>
<dbReference type="GO" id="GO:0046872">
    <property type="term" value="F:metal ion binding"/>
    <property type="evidence" value="ECO:0007669"/>
    <property type="project" value="UniProtKB-KW"/>
</dbReference>
<keyword evidence="4" id="KW-0378">Hydrolase</keyword>
<dbReference type="InterPro" id="IPR014001">
    <property type="entry name" value="Helicase_ATP-bd"/>
</dbReference>
<dbReference type="SMART" id="SM00490">
    <property type="entry name" value="HELICc"/>
    <property type="match status" value="1"/>
</dbReference>
<evidence type="ECO:0000256" key="6">
    <source>
        <dbReference type="ARBA" id="ARBA00022840"/>
    </source>
</evidence>
<dbReference type="Pfam" id="PF14493">
    <property type="entry name" value="HTH_40"/>
    <property type="match status" value="1"/>
</dbReference>
<evidence type="ECO:0000256" key="10">
    <source>
        <dbReference type="ARBA" id="ARBA00034808"/>
    </source>
</evidence>
<organism evidence="15 16">
    <name type="scientific">Candidatus Falkowbacteria bacterium CG02_land_8_20_14_3_00_36_14</name>
    <dbReference type="NCBI Taxonomy" id="1974560"/>
    <lineage>
        <taxon>Bacteria</taxon>
        <taxon>Candidatus Falkowiibacteriota</taxon>
    </lineage>
</organism>
<evidence type="ECO:0000256" key="5">
    <source>
        <dbReference type="ARBA" id="ARBA00022806"/>
    </source>
</evidence>
<proteinExistence type="inferred from homology"/>
<evidence type="ECO:0000256" key="3">
    <source>
        <dbReference type="ARBA" id="ARBA00022741"/>
    </source>
</evidence>
<comment type="catalytic activity">
    <reaction evidence="9">
        <text>Couples ATP hydrolysis with the unwinding of duplex DNA by translocating in the 3'-5' direction.</text>
        <dbReference type="EC" id="5.6.2.4"/>
    </reaction>
</comment>
<dbReference type="Gene3D" id="1.10.10.1390">
    <property type="entry name" value="ATP-dependent DNA helicase RecQ"/>
    <property type="match status" value="1"/>
</dbReference>
<comment type="similarity">
    <text evidence="1">Belongs to the helicase family. RecQ subfamily.</text>
</comment>
<evidence type="ECO:0000256" key="8">
    <source>
        <dbReference type="ARBA" id="ARBA00023235"/>
    </source>
</evidence>
<dbReference type="FunFam" id="3.40.50.300:FF:000296">
    <property type="entry name" value="ATP-dependent DNA helicase RecQ"/>
    <property type="match status" value="1"/>
</dbReference>
<dbReference type="PROSITE" id="PS51194">
    <property type="entry name" value="HELICASE_CTER"/>
    <property type="match status" value="1"/>
</dbReference>
<keyword evidence="3" id="KW-0547">Nucleotide-binding</keyword>
<dbReference type="Gene3D" id="3.40.50.300">
    <property type="entry name" value="P-loop containing nucleotide triphosphate hydrolases"/>
    <property type="match status" value="3"/>
</dbReference>
<evidence type="ECO:0000256" key="7">
    <source>
        <dbReference type="ARBA" id="ARBA00023125"/>
    </source>
</evidence>
<evidence type="ECO:0000256" key="2">
    <source>
        <dbReference type="ARBA" id="ARBA00022723"/>
    </source>
</evidence>
<evidence type="ECO:0000259" key="14">
    <source>
        <dbReference type="PROSITE" id="PS51194"/>
    </source>
</evidence>
<dbReference type="GO" id="GO:0030894">
    <property type="term" value="C:replisome"/>
    <property type="evidence" value="ECO:0007669"/>
    <property type="project" value="TreeGrafter"/>
</dbReference>
<dbReference type="PANTHER" id="PTHR13710:SF105">
    <property type="entry name" value="ATP-DEPENDENT DNA HELICASE Q1"/>
    <property type="match status" value="1"/>
</dbReference>
<evidence type="ECO:0000313" key="15">
    <source>
        <dbReference type="EMBL" id="PIV50597.1"/>
    </source>
</evidence>
<dbReference type="AlphaFoldDB" id="A0A2M7DLC7"/>
<dbReference type="GO" id="GO:0006281">
    <property type="term" value="P:DNA repair"/>
    <property type="evidence" value="ECO:0007669"/>
    <property type="project" value="TreeGrafter"/>
</dbReference>
<reference evidence="16" key="1">
    <citation type="submission" date="2017-09" db="EMBL/GenBank/DDBJ databases">
        <title>Depth-based differentiation of microbial function through sediment-hosted aquifers and enrichment of novel symbionts in the deep terrestrial subsurface.</title>
        <authorList>
            <person name="Probst A.J."/>
            <person name="Ladd B."/>
            <person name="Jarett J.K."/>
            <person name="Geller-Mcgrath D.E."/>
            <person name="Sieber C.M.K."/>
            <person name="Emerson J.B."/>
            <person name="Anantharaman K."/>
            <person name="Thomas B.C."/>
            <person name="Malmstrom R."/>
            <person name="Stieglmeier M."/>
            <person name="Klingl A."/>
            <person name="Woyke T."/>
            <person name="Ryan C.M."/>
            <person name="Banfield J.F."/>
        </authorList>
    </citation>
    <scope>NUCLEOTIDE SEQUENCE [LARGE SCALE GENOMIC DNA]</scope>
</reference>
<dbReference type="GO" id="GO:0016787">
    <property type="term" value="F:hydrolase activity"/>
    <property type="evidence" value="ECO:0007669"/>
    <property type="project" value="UniProtKB-KW"/>
</dbReference>
<dbReference type="EMBL" id="PETS01000118">
    <property type="protein sequence ID" value="PIV50597.1"/>
    <property type="molecule type" value="Genomic_DNA"/>
</dbReference>
<dbReference type="GO" id="GO:0043138">
    <property type="term" value="F:3'-5' DNA helicase activity"/>
    <property type="evidence" value="ECO:0007669"/>
    <property type="project" value="UniProtKB-EC"/>
</dbReference>
<protein>
    <recommendedName>
        <fullName evidence="11">ATP-dependent DNA helicase RecQ</fullName>
        <ecNumber evidence="10">5.6.2.4</ecNumber>
    </recommendedName>
    <alternativeName>
        <fullName evidence="12">DNA 3'-5' helicase RecQ</fullName>
    </alternativeName>
</protein>
<comment type="caution">
    <text evidence="15">The sequence shown here is derived from an EMBL/GenBank/DDBJ whole genome shotgun (WGS) entry which is preliminary data.</text>
</comment>
<dbReference type="InterPro" id="IPR011545">
    <property type="entry name" value="DEAD/DEAH_box_helicase_dom"/>
</dbReference>
<dbReference type="GO" id="GO:0009378">
    <property type="term" value="F:four-way junction helicase activity"/>
    <property type="evidence" value="ECO:0007669"/>
    <property type="project" value="TreeGrafter"/>
</dbReference>
<feature type="domain" description="Helicase C-terminal" evidence="14">
    <location>
        <begin position="258"/>
        <end position="420"/>
    </location>
</feature>
<keyword evidence="2" id="KW-0479">Metal-binding</keyword>
<dbReference type="NCBIfam" id="TIGR00614">
    <property type="entry name" value="recQ_fam"/>
    <property type="match status" value="1"/>
</dbReference>
<evidence type="ECO:0000256" key="4">
    <source>
        <dbReference type="ARBA" id="ARBA00022801"/>
    </source>
</evidence>
<dbReference type="EC" id="5.6.2.4" evidence="10"/>
<evidence type="ECO:0000256" key="1">
    <source>
        <dbReference type="ARBA" id="ARBA00005446"/>
    </source>
</evidence>
<dbReference type="Pfam" id="PF00271">
    <property type="entry name" value="Helicase_C"/>
    <property type="match status" value="1"/>
</dbReference>
<dbReference type="PANTHER" id="PTHR13710">
    <property type="entry name" value="DNA HELICASE RECQ FAMILY MEMBER"/>
    <property type="match status" value="1"/>
</dbReference>
<gene>
    <name evidence="15" type="ORF">COS18_04605</name>
</gene>
<dbReference type="GO" id="GO:0005737">
    <property type="term" value="C:cytoplasm"/>
    <property type="evidence" value="ECO:0007669"/>
    <property type="project" value="TreeGrafter"/>
</dbReference>
<dbReference type="GO" id="GO:0005524">
    <property type="term" value="F:ATP binding"/>
    <property type="evidence" value="ECO:0007669"/>
    <property type="project" value="UniProtKB-KW"/>
</dbReference>
<evidence type="ECO:0000256" key="12">
    <source>
        <dbReference type="ARBA" id="ARBA00044550"/>
    </source>
</evidence>
<dbReference type="PROSITE" id="PS51192">
    <property type="entry name" value="HELICASE_ATP_BIND_1"/>
    <property type="match status" value="1"/>
</dbReference>
<accession>A0A2M7DLC7</accession>
<dbReference type="GO" id="GO:0003677">
    <property type="term" value="F:DNA binding"/>
    <property type="evidence" value="ECO:0007669"/>
    <property type="project" value="UniProtKB-KW"/>
</dbReference>
<dbReference type="InterPro" id="IPR004589">
    <property type="entry name" value="DNA_helicase_ATP-dep_RecQ"/>
</dbReference>
<dbReference type="InterPro" id="IPR001650">
    <property type="entry name" value="Helicase_C-like"/>
</dbReference>
<dbReference type="Pfam" id="PF00270">
    <property type="entry name" value="DEAD"/>
    <property type="match status" value="1"/>
</dbReference>
<dbReference type="CDD" id="cd17920">
    <property type="entry name" value="DEXHc_RecQ"/>
    <property type="match status" value="1"/>
</dbReference>
<dbReference type="GO" id="GO:0006310">
    <property type="term" value="P:DNA recombination"/>
    <property type="evidence" value="ECO:0007669"/>
    <property type="project" value="InterPro"/>
</dbReference>
<evidence type="ECO:0000256" key="9">
    <source>
        <dbReference type="ARBA" id="ARBA00034617"/>
    </source>
</evidence>
<evidence type="ECO:0000256" key="11">
    <source>
        <dbReference type="ARBA" id="ARBA00044535"/>
    </source>
</evidence>
<dbReference type="SMART" id="SM00487">
    <property type="entry name" value="DEXDc"/>
    <property type="match status" value="1"/>
</dbReference>
<dbReference type="SUPFAM" id="SSF52540">
    <property type="entry name" value="P-loop containing nucleoside triphosphate hydrolases"/>
    <property type="match status" value="1"/>
</dbReference>
<evidence type="ECO:0000259" key="13">
    <source>
        <dbReference type="PROSITE" id="PS51192"/>
    </source>
</evidence>
<dbReference type="InterPro" id="IPR029491">
    <property type="entry name" value="Helicase_HTH"/>
</dbReference>
<dbReference type="Pfam" id="PF16124">
    <property type="entry name" value="RecQ_Zn_bind"/>
    <property type="match status" value="1"/>
</dbReference>
<keyword evidence="8" id="KW-0413">Isomerase</keyword>
<dbReference type="InterPro" id="IPR027417">
    <property type="entry name" value="P-loop_NTPase"/>
</dbReference>
<keyword evidence="7" id="KW-0238">DNA-binding</keyword>
<evidence type="ECO:0000313" key="16">
    <source>
        <dbReference type="Proteomes" id="UP000228896"/>
    </source>
</evidence>
<dbReference type="GO" id="GO:0043590">
    <property type="term" value="C:bacterial nucleoid"/>
    <property type="evidence" value="ECO:0007669"/>
    <property type="project" value="TreeGrafter"/>
</dbReference>
<dbReference type="InterPro" id="IPR032284">
    <property type="entry name" value="RecQ_Zn-bd"/>
</dbReference>
<feature type="domain" description="Helicase ATP-binding" evidence="13">
    <location>
        <begin position="67"/>
        <end position="235"/>
    </location>
</feature>
<keyword evidence="5" id="KW-0347">Helicase</keyword>